<dbReference type="GO" id="GO:0046081">
    <property type="term" value="P:dUTP catabolic process"/>
    <property type="evidence" value="ECO:0007669"/>
    <property type="project" value="TreeGrafter"/>
</dbReference>
<dbReference type="PANTHER" id="PTHR30522">
    <property type="entry name" value="NUCLEOSIDE TRIPHOSPHATE PYROPHOSPHOHYDROLASE"/>
    <property type="match status" value="1"/>
</dbReference>
<dbReference type="PANTHER" id="PTHR30522:SF0">
    <property type="entry name" value="NUCLEOSIDE TRIPHOSPHATE PYROPHOSPHOHYDROLASE"/>
    <property type="match status" value="1"/>
</dbReference>
<dbReference type="AlphaFoldDB" id="A0A2S6ISK5"/>
<dbReference type="NCBIfam" id="TIGR00444">
    <property type="entry name" value="mazG"/>
    <property type="match status" value="1"/>
</dbReference>
<keyword evidence="3" id="KW-0378">Hydrolase</keyword>
<comment type="caution">
    <text evidence="3">The sequence shown here is derived from an EMBL/GenBank/DDBJ whole genome shotgun (WGS) entry which is preliminary data.</text>
</comment>
<dbReference type="GO" id="GO:0006203">
    <property type="term" value="P:dGTP catabolic process"/>
    <property type="evidence" value="ECO:0007669"/>
    <property type="project" value="TreeGrafter"/>
</dbReference>
<organism evidence="3 4">
    <name type="scientific">Kineococcus xinjiangensis</name>
    <dbReference type="NCBI Taxonomy" id="512762"/>
    <lineage>
        <taxon>Bacteria</taxon>
        <taxon>Bacillati</taxon>
        <taxon>Actinomycetota</taxon>
        <taxon>Actinomycetes</taxon>
        <taxon>Kineosporiales</taxon>
        <taxon>Kineosporiaceae</taxon>
        <taxon>Kineococcus</taxon>
    </lineage>
</organism>
<feature type="domain" description="NTP pyrophosphohydrolase MazG-like" evidence="2">
    <location>
        <begin position="33"/>
        <end position="108"/>
    </location>
</feature>
<reference evidence="3 4" key="1">
    <citation type="submission" date="2018-02" db="EMBL/GenBank/DDBJ databases">
        <title>Genomic Encyclopedia of Archaeal and Bacterial Type Strains, Phase II (KMG-II): from individual species to whole genera.</title>
        <authorList>
            <person name="Goeker M."/>
        </authorList>
    </citation>
    <scope>NUCLEOTIDE SEQUENCE [LARGE SCALE GENOMIC DNA]</scope>
    <source>
        <strain evidence="3 4">DSM 22857</strain>
    </source>
</reference>
<dbReference type="GO" id="GO:0046076">
    <property type="term" value="P:dTTP catabolic process"/>
    <property type="evidence" value="ECO:0007669"/>
    <property type="project" value="TreeGrafter"/>
</dbReference>
<dbReference type="InterPro" id="IPR004518">
    <property type="entry name" value="MazG-like_dom"/>
</dbReference>
<evidence type="ECO:0000259" key="2">
    <source>
        <dbReference type="Pfam" id="PF03819"/>
    </source>
</evidence>
<dbReference type="CDD" id="cd11528">
    <property type="entry name" value="NTP-PPase_MazG_Nterm"/>
    <property type="match status" value="1"/>
</dbReference>
<dbReference type="Gene3D" id="1.10.287.1080">
    <property type="entry name" value="MazG-like"/>
    <property type="match status" value="2"/>
</dbReference>
<gene>
    <name evidence="3" type="ORF">CLV92_10448</name>
</gene>
<sequence>MSADRQTGSRLPELVAVMDRLRSPGGCPWDAEQTHASLLRYLLEETYEVVDTVESGDRDALREELGDLLLQVVFHARIAEDDPGAPFGIDDVAEALVAKLVRRHPHVFAGEEAASDLQERWDAIKATEKPRASVLDGIPAALPALARADKVLGRLRRAGLEPQPGPDAGSEAAGELDEDRVGRELLAVARRASAAGIDPEAALRQVLRGLEAQARAAEAGRGTAAGAPRG</sequence>
<dbReference type="GO" id="GO:0046047">
    <property type="term" value="P:TTP catabolic process"/>
    <property type="evidence" value="ECO:0007669"/>
    <property type="project" value="TreeGrafter"/>
</dbReference>
<dbReference type="SUPFAM" id="SSF101386">
    <property type="entry name" value="all-alpha NTP pyrophosphatases"/>
    <property type="match status" value="1"/>
</dbReference>
<evidence type="ECO:0000256" key="1">
    <source>
        <dbReference type="SAM" id="MobiDB-lite"/>
    </source>
</evidence>
<dbReference type="GO" id="GO:0046061">
    <property type="term" value="P:dATP catabolic process"/>
    <property type="evidence" value="ECO:0007669"/>
    <property type="project" value="TreeGrafter"/>
</dbReference>
<dbReference type="Proteomes" id="UP000239485">
    <property type="component" value="Unassembled WGS sequence"/>
</dbReference>
<dbReference type="RefSeq" id="WP_245886516.1">
    <property type="nucleotide sequence ID" value="NZ_PTJD01000004.1"/>
</dbReference>
<feature type="region of interest" description="Disordered" evidence="1">
    <location>
        <begin position="158"/>
        <end position="177"/>
    </location>
</feature>
<dbReference type="Pfam" id="PF03819">
    <property type="entry name" value="MazG"/>
    <property type="match status" value="1"/>
</dbReference>
<dbReference type="FunFam" id="1.10.287.1080:FF:000001">
    <property type="entry name" value="Nucleoside triphosphate pyrophosphohydrolase"/>
    <property type="match status" value="1"/>
</dbReference>
<evidence type="ECO:0000313" key="4">
    <source>
        <dbReference type="Proteomes" id="UP000239485"/>
    </source>
</evidence>
<dbReference type="GO" id="GO:0006950">
    <property type="term" value="P:response to stress"/>
    <property type="evidence" value="ECO:0007669"/>
    <property type="project" value="UniProtKB-ARBA"/>
</dbReference>
<evidence type="ECO:0000313" key="3">
    <source>
        <dbReference type="EMBL" id="PPK97232.1"/>
    </source>
</evidence>
<dbReference type="EMBL" id="PTJD01000004">
    <property type="protein sequence ID" value="PPK97232.1"/>
    <property type="molecule type" value="Genomic_DNA"/>
</dbReference>
<dbReference type="GO" id="GO:0047429">
    <property type="term" value="F:nucleoside triphosphate diphosphatase activity"/>
    <property type="evidence" value="ECO:0007669"/>
    <property type="project" value="TreeGrafter"/>
</dbReference>
<protein>
    <submittedName>
        <fullName evidence="3">XTP/dITP diphosphohydrolase</fullName>
    </submittedName>
</protein>
<dbReference type="InterPro" id="IPR048015">
    <property type="entry name" value="NTP-PPase_MazG-like_N"/>
</dbReference>
<keyword evidence="4" id="KW-1185">Reference proteome</keyword>
<accession>A0A2S6ISK5</accession>
<proteinExistence type="predicted"/>
<name>A0A2S6ISK5_9ACTN</name>
<dbReference type="InterPro" id="IPR011551">
    <property type="entry name" value="NTP_PyrPHydrolase_MazG"/>
</dbReference>
<dbReference type="GO" id="GO:0046052">
    <property type="term" value="P:UTP catabolic process"/>
    <property type="evidence" value="ECO:0007669"/>
    <property type="project" value="TreeGrafter"/>
</dbReference>